<dbReference type="Gene3D" id="3.30.70.270">
    <property type="match status" value="1"/>
</dbReference>
<dbReference type="PANTHER" id="PTHR33050:SF7">
    <property type="entry name" value="RIBONUCLEASE H"/>
    <property type="match status" value="1"/>
</dbReference>
<proteinExistence type="predicted"/>
<evidence type="ECO:0008006" key="3">
    <source>
        <dbReference type="Google" id="ProtNLM"/>
    </source>
</evidence>
<gene>
    <name evidence="1" type="ORF">P5673_026958</name>
</gene>
<dbReference type="AlphaFoldDB" id="A0AAD9PZD9"/>
<dbReference type="InterPro" id="IPR043502">
    <property type="entry name" value="DNA/RNA_pol_sf"/>
</dbReference>
<dbReference type="SUPFAM" id="SSF56672">
    <property type="entry name" value="DNA/RNA polymerases"/>
    <property type="match status" value="1"/>
</dbReference>
<keyword evidence="2" id="KW-1185">Reference proteome</keyword>
<sequence length="176" mass="20332">MILNLKALNGFVVYKHFKIPYDHRLLYDINRHQGCQLFSAHCQRAPKLFEVNFGGTTSINMYVYQIGLLFSAYIDNVYLQGDTYHECHENALSMVQLLKNLGFVIQEEKSCLNPSPELEYLGFVLNSVTMTVKLTHARVEKVVKACEKLLNDAHPHHSQPSRSDWAYQFHQFSILP</sequence>
<dbReference type="InterPro" id="IPR052055">
    <property type="entry name" value="Hepadnavirus_pol/RT"/>
</dbReference>
<reference evidence="1" key="1">
    <citation type="journal article" date="2023" name="G3 (Bethesda)">
        <title>Whole genome assembly and annotation of the endangered Caribbean coral Acropora cervicornis.</title>
        <authorList>
            <person name="Selwyn J.D."/>
            <person name="Vollmer S.V."/>
        </authorList>
    </citation>
    <scope>NUCLEOTIDE SEQUENCE</scope>
    <source>
        <strain evidence="1">K2</strain>
    </source>
</reference>
<dbReference type="InterPro" id="IPR043128">
    <property type="entry name" value="Rev_trsase/Diguanyl_cyclase"/>
</dbReference>
<comment type="caution">
    <text evidence="1">The sequence shown here is derived from an EMBL/GenBank/DDBJ whole genome shotgun (WGS) entry which is preliminary data.</text>
</comment>
<accession>A0AAD9PZD9</accession>
<organism evidence="1 2">
    <name type="scientific">Acropora cervicornis</name>
    <name type="common">Staghorn coral</name>
    <dbReference type="NCBI Taxonomy" id="6130"/>
    <lineage>
        <taxon>Eukaryota</taxon>
        <taxon>Metazoa</taxon>
        <taxon>Cnidaria</taxon>
        <taxon>Anthozoa</taxon>
        <taxon>Hexacorallia</taxon>
        <taxon>Scleractinia</taxon>
        <taxon>Astrocoeniina</taxon>
        <taxon>Acroporidae</taxon>
        <taxon>Acropora</taxon>
    </lineage>
</organism>
<dbReference type="EMBL" id="JARQWQ010000091">
    <property type="protein sequence ID" value="KAK2551962.1"/>
    <property type="molecule type" value="Genomic_DNA"/>
</dbReference>
<name>A0AAD9PZD9_ACRCE</name>
<protein>
    <recommendedName>
        <fullName evidence="3">Reverse transcriptase</fullName>
    </recommendedName>
</protein>
<evidence type="ECO:0000313" key="1">
    <source>
        <dbReference type="EMBL" id="KAK2551962.1"/>
    </source>
</evidence>
<reference evidence="1" key="2">
    <citation type="journal article" date="2023" name="Science">
        <title>Genomic signatures of disease resistance in endangered staghorn corals.</title>
        <authorList>
            <person name="Vollmer S.V."/>
            <person name="Selwyn J.D."/>
            <person name="Despard B.A."/>
            <person name="Roesel C.L."/>
        </authorList>
    </citation>
    <scope>NUCLEOTIDE SEQUENCE</scope>
    <source>
        <strain evidence="1">K2</strain>
    </source>
</reference>
<dbReference type="PANTHER" id="PTHR33050">
    <property type="entry name" value="REVERSE TRANSCRIPTASE DOMAIN-CONTAINING PROTEIN"/>
    <property type="match status" value="1"/>
</dbReference>
<evidence type="ECO:0000313" key="2">
    <source>
        <dbReference type="Proteomes" id="UP001249851"/>
    </source>
</evidence>
<dbReference type="Proteomes" id="UP001249851">
    <property type="component" value="Unassembled WGS sequence"/>
</dbReference>